<gene>
    <name evidence="9" type="ORF">AG1IA_09415</name>
</gene>
<protein>
    <submittedName>
        <fullName evidence="9">Methylenetetrahydrofolate reductase (NADPH)</fullName>
    </submittedName>
</protein>
<keyword evidence="10" id="KW-1185">Reference proteome</keyword>
<reference evidence="9 10" key="1">
    <citation type="journal article" date="2013" name="Nat. Commun.">
        <title>The evolution and pathogenic mechanisms of the rice sheath blight pathogen.</title>
        <authorList>
            <person name="Zheng A."/>
            <person name="Lin R."/>
            <person name="Xu L."/>
            <person name="Qin P."/>
            <person name="Tang C."/>
            <person name="Ai P."/>
            <person name="Zhang D."/>
            <person name="Liu Y."/>
            <person name="Sun Z."/>
            <person name="Feng H."/>
            <person name="Wang Y."/>
            <person name="Chen Y."/>
            <person name="Liang X."/>
            <person name="Fu R."/>
            <person name="Li Q."/>
            <person name="Zhang J."/>
            <person name="Yu X."/>
            <person name="Xie Z."/>
            <person name="Ding L."/>
            <person name="Guan P."/>
            <person name="Tang J."/>
            <person name="Liang Y."/>
            <person name="Wang S."/>
            <person name="Deng Q."/>
            <person name="Li S."/>
            <person name="Zhu J."/>
            <person name="Wang L."/>
            <person name="Liu H."/>
            <person name="Li P."/>
        </authorList>
    </citation>
    <scope>NUCLEOTIDE SEQUENCE [LARGE SCALE GENOMIC DNA]</scope>
    <source>
        <strain evidence="10">AG-1 IA</strain>
    </source>
</reference>
<dbReference type="HOGENOM" id="CLU_025841_2_1_1"/>
<organism evidence="9 10">
    <name type="scientific">Thanatephorus cucumeris (strain AG1-IA)</name>
    <name type="common">Rice sheath blight fungus</name>
    <name type="synonym">Rhizoctonia solani</name>
    <dbReference type="NCBI Taxonomy" id="983506"/>
    <lineage>
        <taxon>Eukaryota</taxon>
        <taxon>Fungi</taxon>
        <taxon>Dikarya</taxon>
        <taxon>Basidiomycota</taxon>
        <taxon>Agaricomycotina</taxon>
        <taxon>Agaricomycetes</taxon>
        <taxon>Cantharellales</taxon>
        <taxon>Ceratobasidiaceae</taxon>
        <taxon>Rhizoctonia</taxon>
        <taxon>Rhizoctonia solani AG-1</taxon>
    </lineage>
</organism>
<evidence type="ECO:0000259" key="8">
    <source>
        <dbReference type="Pfam" id="PF21895"/>
    </source>
</evidence>
<evidence type="ECO:0000313" key="10">
    <source>
        <dbReference type="Proteomes" id="UP000011668"/>
    </source>
</evidence>
<dbReference type="PANTHER" id="PTHR45754">
    <property type="entry name" value="METHYLENETETRAHYDROFOLATE REDUCTASE"/>
    <property type="match status" value="1"/>
</dbReference>
<evidence type="ECO:0000256" key="2">
    <source>
        <dbReference type="ARBA" id="ARBA00004777"/>
    </source>
</evidence>
<dbReference type="OrthoDB" id="16284at2759"/>
<dbReference type="Gene3D" id="3.20.20.220">
    <property type="match status" value="1"/>
</dbReference>
<evidence type="ECO:0000313" key="9">
    <source>
        <dbReference type="EMBL" id="ELU36557.1"/>
    </source>
</evidence>
<keyword evidence="5" id="KW-0274">FAD</keyword>
<accession>L8WIJ3</accession>
<dbReference type="PANTHER" id="PTHR45754:SF1">
    <property type="entry name" value="METHYLENETETRAHYDROFOLATE REDUCTASE 1"/>
    <property type="match status" value="1"/>
</dbReference>
<dbReference type="Pfam" id="PF21895">
    <property type="entry name" value="MTHFR_C"/>
    <property type="match status" value="1"/>
</dbReference>
<evidence type="ECO:0000256" key="4">
    <source>
        <dbReference type="ARBA" id="ARBA00022630"/>
    </source>
</evidence>
<feature type="domain" description="MTHFR SAM-binding regulatory" evidence="8">
    <location>
        <begin position="372"/>
        <end position="640"/>
    </location>
</feature>
<dbReference type="OMA" id="KRANICN"/>
<dbReference type="GO" id="GO:0004489">
    <property type="term" value="F:methylenetetrahydrofolate reductase [NAD(P)H] activity"/>
    <property type="evidence" value="ECO:0007669"/>
    <property type="project" value="InterPro"/>
</dbReference>
<comment type="pathway">
    <text evidence="2 7">One-carbon metabolism; tetrahydrofolate interconversion.</text>
</comment>
<dbReference type="GO" id="GO:0005829">
    <property type="term" value="C:cytosol"/>
    <property type="evidence" value="ECO:0007669"/>
    <property type="project" value="TreeGrafter"/>
</dbReference>
<proteinExistence type="inferred from homology"/>
<name>L8WIJ3_THACA</name>
<dbReference type="Proteomes" id="UP000011668">
    <property type="component" value="Unassembled WGS sequence"/>
</dbReference>
<dbReference type="InterPro" id="IPR003171">
    <property type="entry name" value="Mehydrof_redctse-like"/>
</dbReference>
<evidence type="ECO:0000256" key="7">
    <source>
        <dbReference type="RuleBase" id="RU004254"/>
    </source>
</evidence>
<sequence length="643" mass="71432">MKLSEKLANHTSDAPYFTFEFFPPRTEQGYSNLLTRITGLASLKPIAASVTWGAGGSTRDRSLDLAAFCQAENGLDTILHLTCTNMEKGTIDEALTTAMEKGVSTVLALRGDPPRGEEYWIPTDPRFQHAEDLVTYIKQHPKFGNHFCIGVAGYPDGHSEGGSEEEQLTHLKRKVEAGAEFIITQLFYDVEKFKSWLRKVRNTGELNCISGSRQPLLNPLVRYHRTSNTWNDAPTNVRNFYPDDRFMQSYGTSTYPSQSRRHQEYGASLAVSMIRSILVDGDVKGVHFCTLNLEKSVRKILDELGWTHGTHHPNQIITDASQSPHILPAPADAPHPVTFTISPSEATQHAATSLAEHTRTGTLRTAAEAINSGWDDFPNGRFGDSKSPAFGVVDPWDGGGLGVPVRFPHVAISQWGRPTTEQDLADLFLAYLNHKAPTTPFSPTPLSDESITILPHLISLTSKGLWTVASQPAVDGILSSDPVVGWGPKDGRVFQKSFVEFFATEEELVKIAKAIEDSGDGWVTFFAGNNDVSAFKVPVVSNAVTWGVFPGQEIAQPTIIDRDSFLAWKASIYTWTMREIAIEYVEQDDAFMIWHDFGLCYSPDSPTRKLLENVTKTRWLVSIVHHDYKDPNALWDFLAKHLN</sequence>
<dbReference type="EMBL" id="AFRT01003267">
    <property type="protein sequence ID" value="ELU36557.1"/>
    <property type="molecule type" value="Genomic_DNA"/>
</dbReference>
<dbReference type="InterPro" id="IPR029041">
    <property type="entry name" value="FAD-linked_oxidoreductase-like"/>
</dbReference>
<evidence type="ECO:0000256" key="5">
    <source>
        <dbReference type="ARBA" id="ARBA00022827"/>
    </source>
</evidence>
<dbReference type="InterPro" id="IPR053806">
    <property type="entry name" value="MTHFR_C"/>
</dbReference>
<dbReference type="GO" id="GO:0009086">
    <property type="term" value="P:methionine biosynthetic process"/>
    <property type="evidence" value="ECO:0007669"/>
    <property type="project" value="TreeGrafter"/>
</dbReference>
<dbReference type="STRING" id="983506.L8WIJ3"/>
<dbReference type="AlphaFoldDB" id="L8WIJ3"/>
<dbReference type="GO" id="GO:0035999">
    <property type="term" value="P:tetrahydrofolate interconversion"/>
    <property type="evidence" value="ECO:0007669"/>
    <property type="project" value="UniProtKB-UniPathway"/>
</dbReference>
<keyword evidence="6" id="KW-0560">Oxidoreductase</keyword>
<dbReference type="CDD" id="cd00537">
    <property type="entry name" value="MTHFR"/>
    <property type="match status" value="1"/>
</dbReference>
<evidence type="ECO:0000256" key="6">
    <source>
        <dbReference type="ARBA" id="ARBA00023002"/>
    </source>
</evidence>
<dbReference type="SUPFAM" id="SSF51730">
    <property type="entry name" value="FAD-linked oxidoreductase"/>
    <property type="match status" value="1"/>
</dbReference>
<evidence type="ECO:0000256" key="1">
    <source>
        <dbReference type="ARBA" id="ARBA00001974"/>
    </source>
</evidence>
<keyword evidence="4" id="KW-0285">Flavoprotein</keyword>
<comment type="similarity">
    <text evidence="3">Belongs to the methylenetetrahydrofolate reductase family.</text>
</comment>
<dbReference type="UniPathway" id="UPA00193"/>
<dbReference type="GO" id="GO:0071949">
    <property type="term" value="F:FAD binding"/>
    <property type="evidence" value="ECO:0007669"/>
    <property type="project" value="TreeGrafter"/>
</dbReference>
<dbReference type="Pfam" id="PF02219">
    <property type="entry name" value="MTHFR"/>
    <property type="match status" value="1"/>
</dbReference>
<evidence type="ECO:0000256" key="3">
    <source>
        <dbReference type="ARBA" id="ARBA00006743"/>
    </source>
</evidence>
<comment type="caution">
    <text evidence="9">The sequence shown here is derived from an EMBL/GenBank/DDBJ whole genome shotgun (WGS) entry which is preliminary data.</text>
</comment>
<comment type="cofactor">
    <cofactor evidence="1">
        <name>FAD</name>
        <dbReference type="ChEBI" id="CHEBI:57692"/>
    </cofactor>
</comment>